<dbReference type="EMBL" id="AZRM01000056">
    <property type="protein sequence ID" value="PNR98475.1"/>
    <property type="molecule type" value="Genomic_DNA"/>
</dbReference>
<evidence type="ECO:0000313" key="3">
    <source>
        <dbReference type="Proteomes" id="UP000236199"/>
    </source>
</evidence>
<name>A0A2K1P6Q1_9BACT</name>
<keyword evidence="3" id="KW-1185">Reference proteome</keyword>
<organism evidence="2 3">
    <name type="scientific">Petrotoga miotherma DSM 10691</name>
    <dbReference type="NCBI Taxonomy" id="1434326"/>
    <lineage>
        <taxon>Bacteria</taxon>
        <taxon>Thermotogati</taxon>
        <taxon>Thermotogota</taxon>
        <taxon>Thermotogae</taxon>
        <taxon>Petrotogales</taxon>
        <taxon>Petrotogaceae</taxon>
        <taxon>Petrotoga</taxon>
    </lineage>
</organism>
<dbReference type="Proteomes" id="UP000236199">
    <property type="component" value="Unassembled WGS sequence"/>
</dbReference>
<feature type="compositionally biased region" description="Basic and acidic residues" evidence="1">
    <location>
        <begin position="65"/>
        <end position="74"/>
    </location>
</feature>
<sequence length="74" mass="8346">MMRREGGGMGSRGFCVCVKCGYKKPHTHGVPCQDERCPNCGSVLLREGSYHYNQAKKALEKKRNKNSDEKNNLN</sequence>
<reference evidence="2 3" key="1">
    <citation type="submission" date="2013-12" db="EMBL/GenBank/DDBJ databases">
        <title>Comparative genomics of Petrotoga isolates.</title>
        <authorList>
            <person name="Nesbo C.L."/>
            <person name="Charchuk R."/>
            <person name="Chow K."/>
        </authorList>
    </citation>
    <scope>NUCLEOTIDE SEQUENCE [LARGE SCALE GENOMIC DNA]</scope>
    <source>
        <strain evidence="2 3">DSM 10691</strain>
    </source>
</reference>
<accession>A0A2K1P6Q1</accession>
<comment type="caution">
    <text evidence="2">The sequence shown here is derived from an EMBL/GenBank/DDBJ whole genome shotgun (WGS) entry which is preliminary data.</text>
</comment>
<dbReference type="AlphaFoldDB" id="A0A2K1P6Q1"/>
<feature type="region of interest" description="Disordered" evidence="1">
    <location>
        <begin position="55"/>
        <end position="74"/>
    </location>
</feature>
<evidence type="ECO:0000256" key="1">
    <source>
        <dbReference type="SAM" id="MobiDB-lite"/>
    </source>
</evidence>
<evidence type="ECO:0000313" key="2">
    <source>
        <dbReference type="EMBL" id="PNR98475.1"/>
    </source>
</evidence>
<gene>
    <name evidence="2" type="ORF">X928_09285</name>
</gene>
<proteinExistence type="predicted"/>
<protein>
    <submittedName>
        <fullName evidence="2">Ferredoxin</fullName>
    </submittedName>
</protein>